<name>A0A7X6RI56_9NOCA</name>
<sequence>MSRNDRDELHRIDPFIGNRDGIPQADRDHYNRKTLRLLREKALAAKDFERVSHYDVIGQALESRPGSPQRYLSLLDDKFRCAVAVGNPDNARNVVTNVIGAESNPSGIQGWTNVSESLRRSAIAADPTAETSVIAWAGYDRPPTISRSIDSTYARKAAPTLVKYQEGLGVTNNQSPPYRTVVGHSYGSLVASHAASHGLTLPAHNLVFTGSFGVGVDRATELSLIGQPSDMSRRIFATIAKHDSIQLMPRAHGPLPTAPDFGGTRFTTDSSRGPWTSLRWNSDDHDSYWSSTNSAMRNMGFIVTGHGHLVT</sequence>
<feature type="domain" description="DUF1023" evidence="1">
    <location>
        <begin position="77"/>
        <end position="250"/>
    </location>
</feature>
<proteinExistence type="predicted"/>
<protein>
    <recommendedName>
        <fullName evidence="1">DUF1023 domain-containing protein</fullName>
    </recommendedName>
</protein>
<dbReference type="AlphaFoldDB" id="A0A7X6RI56"/>
<evidence type="ECO:0000259" key="1">
    <source>
        <dbReference type="Pfam" id="PF06259"/>
    </source>
</evidence>
<evidence type="ECO:0000313" key="2">
    <source>
        <dbReference type="EMBL" id="NKY86842.1"/>
    </source>
</evidence>
<dbReference type="SUPFAM" id="SSF53474">
    <property type="entry name" value="alpha/beta-Hydrolases"/>
    <property type="match status" value="1"/>
</dbReference>
<dbReference type="InterPro" id="IPR029058">
    <property type="entry name" value="AB_hydrolase_fold"/>
</dbReference>
<accession>A0A7X6RI56</accession>
<dbReference type="RefSeq" id="WP_157171502.1">
    <property type="nucleotide sequence ID" value="NZ_CAWPHS010000004.1"/>
</dbReference>
<dbReference type="Pfam" id="PF06259">
    <property type="entry name" value="Abhydrolase_8"/>
    <property type="match status" value="1"/>
</dbReference>
<reference evidence="2 3" key="1">
    <citation type="submission" date="2020-04" db="EMBL/GenBank/DDBJ databases">
        <title>MicrobeNet Type strains.</title>
        <authorList>
            <person name="Nicholson A.C."/>
        </authorList>
    </citation>
    <scope>NUCLEOTIDE SEQUENCE [LARGE SCALE GENOMIC DNA]</scope>
    <source>
        <strain evidence="2 3">DSM 44445</strain>
    </source>
</reference>
<gene>
    <name evidence="2" type="ORF">HGA07_14510</name>
</gene>
<dbReference type="EMBL" id="JAAXPE010000012">
    <property type="protein sequence ID" value="NKY86842.1"/>
    <property type="molecule type" value="Genomic_DNA"/>
</dbReference>
<dbReference type="Proteomes" id="UP000523447">
    <property type="component" value="Unassembled WGS sequence"/>
</dbReference>
<organism evidence="2 3">
    <name type="scientific">Nocardia veterana</name>
    <dbReference type="NCBI Taxonomy" id="132249"/>
    <lineage>
        <taxon>Bacteria</taxon>
        <taxon>Bacillati</taxon>
        <taxon>Actinomycetota</taxon>
        <taxon>Actinomycetes</taxon>
        <taxon>Mycobacteriales</taxon>
        <taxon>Nocardiaceae</taxon>
        <taxon>Nocardia</taxon>
    </lineage>
</organism>
<dbReference type="InterPro" id="IPR010427">
    <property type="entry name" value="DUF1023"/>
</dbReference>
<comment type="caution">
    <text evidence="2">The sequence shown here is derived from an EMBL/GenBank/DDBJ whole genome shotgun (WGS) entry which is preliminary data.</text>
</comment>
<evidence type="ECO:0000313" key="3">
    <source>
        <dbReference type="Proteomes" id="UP000523447"/>
    </source>
</evidence>
<keyword evidence="3" id="KW-1185">Reference proteome</keyword>